<accession>B9SXQ1</accession>
<proteinExistence type="predicted"/>
<dbReference type="InParanoid" id="B9SXQ1"/>
<dbReference type="Proteomes" id="UP000008311">
    <property type="component" value="Unassembled WGS sequence"/>
</dbReference>
<gene>
    <name evidence="2" type="ORF">RCOM_0003910</name>
</gene>
<organism evidence="2 3">
    <name type="scientific">Ricinus communis</name>
    <name type="common">Castor bean</name>
    <dbReference type="NCBI Taxonomy" id="3988"/>
    <lineage>
        <taxon>Eukaryota</taxon>
        <taxon>Viridiplantae</taxon>
        <taxon>Streptophyta</taxon>
        <taxon>Embryophyta</taxon>
        <taxon>Tracheophyta</taxon>
        <taxon>Spermatophyta</taxon>
        <taxon>Magnoliopsida</taxon>
        <taxon>eudicotyledons</taxon>
        <taxon>Gunneridae</taxon>
        <taxon>Pentapetalae</taxon>
        <taxon>rosids</taxon>
        <taxon>fabids</taxon>
        <taxon>Malpighiales</taxon>
        <taxon>Euphorbiaceae</taxon>
        <taxon>Acalyphoideae</taxon>
        <taxon>Acalypheae</taxon>
        <taxon>Ricinus</taxon>
    </lineage>
</organism>
<evidence type="ECO:0000313" key="3">
    <source>
        <dbReference type="Proteomes" id="UP000008311"/>
    </source>
</evidence>
<feature type="region of interest" description="Disordered" evidence="1">
    <location>
        <begin position="1"/>
        <end position="54"/>
    </location>
</feature>
<sequence>MRRIDRIDKQRYRGKDVSKETESRDKSLTQRRTETSKYEGQSSSDQESSTDAEQ</sequence>
<keyword evidence="3" id="KW-1185">Reference proteome</keyword>
<name>B9SXQ1_RICCO</name>
<reference evidence="3" key="1">
    <citation type="journal article" date="2010" name="Nat. Biotechnol.">
        <title>Draft genome sequence of the oilseed species Ricinus communis.</title>
        <authorList>
            <person name="Chan A.P."/>
            <person name="Crabtree J."/>
            <person name="Zhao Q."/>
            <person name="Lorenzi H."/>
            <person name="Orvis J."/>
            <person name="Puiu D."/>
            <person name="Melake-Berhan A."/>
            <person name="Jones K.M."/>
            <person name="Redman J."/>
            <person name="Chen G."/>
            <person name="Cahoon E.B."/>
            <person name="Gedil M."/>
            <person name="Stanke M."/>
            <person name="Haas B.J."/>
            <person name="Wortman J.R."/>
            <person name="Fraser-Liggett C.M."/>
            <person name="Ravel J."/>
            <person name="Rabinowicz P.D."/>
        </authorList>
    </citation>
    <scope>NUCLEOTIDE SEQUENCE [LARGE SCALE GENOMIC DNA]</scope>
    <source>
        <strain evidence="3">cv. Hale</strain>
    </source>
</reference>
<feature type="compositionally biased region" description="Basic and acidic residues" evidence="1">
    <location>
        <begin position="1"/>
        <end position="37"/>
    </location>
</feature>
<feature type="compositionally biased region" description="Polar residues" evidence="1">
    <location>
        <begin position="38"/>
        <end position="47"/>
    </location>
</feature>
<dbReference type="EMBL" id="EQ974230">
    <property type="protein sequence ID" value="EEF31630.1"/>
    <property type="molecule type" value="Genomic_DNA"/>
</dbReference>
<protein>
    <submittedName>
        <fullName evidence="2">Uncharacterized protein</fullName>
    </submittedName>
</protein>
<evidence type="ECO:0000256" key="1">
    <source>
        <dbReference type="SAM" id="MobiDB-lite"/>
    </source>
</evidence>
<dbReference type="AlphaFoldDB" id="B9SXQ1"/>
<evidence type="ECO:0000313" key="2">
    <source>
        <dbReference type="EMBL" id="EEF31630.1"/>
    </source>
</evidence>